<accession>A0A420ETR3</accession>
<gene>
    <name evidence="1" type="ORF">D7I43_28455</name>
</gene>
<dbReference type="Proteomes" id="UP000285744">
    <property type="component" value="Unassembled WGS sequence"/>
</dbReference>
<evidence type="ECO:0000313" key="1">
    <source>
        <dbReference type="EMBL" id="RKF24065.1"/>
    </source>
</evidence>
<evidence type="ECO:0000313" key="2">
    <source>
        <dbReference type="Proteomes" id="UP000285744"/>
    </source>
</evidence>
<protein>
    <submittedName>
        <fullName evidence="1">Uncharacterized protein</fullName>
    </submittedName>
</protein>
<name>A0A420ETR3_9ACTN</name>
<dbReference type="EMBL" id="RAQQ01000028">
    <property type="protein sequence ID" value="RKF24065.1"/>
    <property type="molecule type" value="Genomic_DNA"/>
</dbReference>
<dbReference type="OrthoDB" id="154460at2"/>
<proteinExistence type="predicted"/>
<sequence length="181" mass="19746">MRDLDRPVERVLWEVANESSGDGTVTDEFAAFLGMDKAPSWGDSTDWQYWVIDTVKRHEAARGYDPHPIGMTMQFPVADQTKVNDPLLGGHAEWISPGYDDEIFAGGGHPMTPGSPPSRWYADPPVADGAKVVISDTDHYAPGQGDALWAWKSFLRGHHPILMDYGLIAGLEPAAESVGGQ</sequence>
<dbReference type="AlphaFoldDB" id="A0A420ETR3"/>
<organism evidence="1 2">
    <name type="scientific">Micromonospora globbae</name>
    <dbReference type="NCBI Taxonomy" id="1894969"/>
    <lineage>
        <taxon>Bacteria</taxon>
        <taxon>Bacillati</taxon>
        <taxon>Actinomycetota</taxon>
        <taxon>Actinomycetes</taxon>
        <taxon>Micromonosporales</taxon>
        <taxon>Micromonosporaceae</taxon>
        <taxon>Micromonospora</taxon>
    </lineage>
</organism>
<comment type="caution">
    <text evidence="1">The sequence shown here is derived from an EMBL/GenBank/DDBJ whole genome shotgun (WGS) entry which is preliminary data.</text>
</comment>
<reference evidence="1 2" key="1">
    <citation type="journal article" date="2018" name="Int. J. Syst. Evol. Microbiol.">
        <title>Micromonospora globbae sp. nov., an endophytic actinomycete isolated from roots of Globba winitii C. H. Wright.</title>
        <authorList>
            <person name="Kuncharoen N."/>
            <person name="Pittayakhajonwut P."/>
            <person name="Tanasupawat S."/>
        </authorList>
    </citation>
    <scope>NUCLEOTIDE SEQUENCE [LARGE SCALE GENOMIC DNA]</scope>
    <source>
        <strain evidence="1 2">WPS1-2</strain>
    </source>
</reference>